<evidence type="ECO:0000313" key="2">
    <source>
        <dbReference type="Proteomes" id="UP001243330"/>
    </source>
</evidence>
<gene>
    <name evidence="1" type="ORF">CCHR01_12057</name>
</gene>
<dbReference type="EMBL" id="JAQOWY010000277">
    <property type="protein sequence ID" value="KAK1845307.1"/>
    <property type="molecule type" value="Genomic_DNA"/>
</dbReference>
<name>A0AAD9ACW1_9PEZI</name>
<reference evidence="1" key="1">
    <citation type="submission" date="2023-01" db="EMBL/GenBank/DDBJ databases">
        <title>Colletotrichum chrysophilum M932 genome sequence.</title>
        <authorList>
            <person name="Baroncelli R."/>
        </authorList>
    </citation>
    <scope>NUCLEOTIDE SEQUENCE</scope>
    <source>
        <strain evidence="1">M932</strain>
    </source>
</reference>
<protein>
    <submittedName>
        <fullName evidence="1">Uncharacterized protein</fullName>
    </submittedName>
</protein>
<sequence>MPSLERWTMRAASLVGSRRRIRRERELRVAQTSELGVVSRGLSGSYHSGALGSASVSHGSEALFHGRGEIENQRPRLDRPGGTLAGDGFWGGGGGLWTASEVPTGRRPGGGGCGRPPFSWEHGLGCGWCIVLSRRSLCVCTDMQAVGESV</sequence>
<dbReference type="AlphaFoldDB" id="A0AAD9ACW1"/>
<evidence type="ECO:0000313" key="1">
    <source>
        <dbReference type="EMBL" id="KAK1845307.1"/>
    </source>
</evidence>
<keyword evidence="2" id="KW-1185">Reference proteome</keyword>
<proteinExistence type="predicted"/>
<comment type="caution">
    <text evidence="1">The sequence shown here is derived from an EMBL/GenBank/DDBJ whole genome shotgun (WGS) entry which is preliminary data.</text>
</comment>
<dbReference type="Proteomes" id="UP001243330">
    <property type="component" value="Unassembled WGS sequence"/>
</dbReference>
<organism evidence="1 2">
    <name type="scientific">Colletotrichum chrysophilum</name>
    <dbReference type="NCBI Taxonomy" id="1836956"/>
    <lineage>
        <taxon>Eukaryota</taxon>
        <taxon>Fungi</taxon>
        <taxon>Dikarya</taxon>
        <taxon>Ascomycota</taxon>
        <taxon>Pezizomycotina</taxon>
        <taxon>Sordariomycetes</taxon>
        <taxon>Hypocreomycetidae</taxon>
        <taxon>Glomerellales</taxon>
        <taxon>Glomerellaceae</taxon>
        <taxon>Colletotrichum</taxon>
        <taxon>Colletotrichum gloeosporioides species complex</taxon>
    </lineage>
</organism>
<accession>A0AAD9ACW1</accession>